<dbReference type="Gene3D" id="1.10.132.130">
    <property type="match status" value="1"/>
</dbReference>
<dbReference type="EC" id="3.4.22.34" evidence="3"/>
<protein>
    <recommendedName>
        <fullName evidence="3">legumain</fullName>
        <ecNumber evidence="3">3.4.22.34</ecNumber>
    </recommendedName>
</protein>
<keyword evidence="4" id="KW-0645">Protease</keyword>
<dbReference type="InterPro" id="IPR046427">
    <property type="entry name" value="Legumain_prodom_sf"/>
</dbReference>
<evidence type="ECO:0000313" key="10">
    <source>
        <dbReference type="Proteomes" id="UP001160148"/>
    </source>
</evidence>
<accession>A0AAV0WBZ9</accession>
<proteinExistence type="inferred from homology"/>
<dbReference type="GO" id="GO:0006624">
    <property type="term" value="P:vacuolar protein processing"/>
    <property type="evidence" value="ECO:0007669"/>
    <property type="project" value="TreeGrafter"/>
</dbReference>
<sequence>MLLIIIYLCTVCVITGVFSFVSLTLFAIGSAALHVPYRKPWIDSETVNSFFGGKKWVVLVAGSDGWNNYRHQADICHAYQIIRENGIPKENIITMMVDDIANNPRNPTPGTIINQPNGTDVYKGVVIDYKGMDVNSTNFLKIITGDKKAMQSIGTGKVIEGGPHDKVFINFVDHGTTGILGFPDDLLYADELNDALKTMHASARYKMVLMYIEACKAGSMFDGILLDNTGVLAVTASGPRENSFGCYCRSQSGPYNTCLGDLFSVTWMENWDALVSESSEKKRTVFFDFNEARTNVTESNVMVYGDFRMGHEKLSSFIGYKNHSKKPASAKPIMTATNKPKNTVSSRTVHENSVQQELAGHKLSVSERHHLSTELHLNNEMRLIIDKALRTLYSKIVKARPEIISKVGDFYEPNHLELSLDMFPCYRSILNKITESCFSLARNPYALDRLTIFANFCVVDKHIHQMVEKLVSESCSNDHKFNIKNVY</sequence>
<comment type="caution">
    <text evidence="9">The sequence shown here is derived from an EMBL/GenBank/DDBJ whole genome shotgun (WGS) entry which is preliminary data.</text>
</comment>
<dbReference type="PANTHER" id="PTHR12000">
    <property type="entry name" value="HEMOGLOBINASE FAMILY MEMBER"/>
    <property type="match status" value="1"/>
</dbReference>
<dbReference type="GO" id="GO:0004197">
    <property type="term" value="F:cysteine-type endopeptidase activity"/>
    <property type="evidence" value="ECO:0007669"/>
    <property type="project" value="UniProtKB-EC"/>
</dbReference>
<evidence type="ECO:0000256" key="1">
    <source>
        <dbReference type="ARBA" id="ARBA00000810"/>
    </source>
</evidence>
<dbReference type="GO" id="GO:0051603">
    <property type="term" value="P:proteolysis involved in protein catabolic process"/>
    <property type="evidence" value="ECO:0007669"/>
    <property type="project" value="TreeGrafter"/>
</dbReference>
<dbReference type="FunFam" id="3.40.50.1460:FF:000006">
    <property type="entry name" value="Legumain"/>
    <property type="match status" value="1"/>
</dbReference>
<dbReference type="PIRSF" id="PIRSF019663">
    <property type="entry name" value="Legumain"/>
    <property type="match status" value="1"/>
</dbReference>
<dbReference type="AlphaFoldDB" id="A0AAV0WBZ9"/>
<reference evidence="9 10" key="1">
    <citation type="submission" date="2023-01" db="EMBL/GenBank/DDBJ databases">
        <authorList>
            <person name="Whitehead M."/>
        </authorList>
    </citation>
    <scope>NUCLEOTIDE SEQUENCE [LARGE SCALE GENOMIC DNA]</scope>
</reference>
<keyword evidence="10" id="KW-1185">Reference proteome</keyword>
<feature type="active site" evidence="8">
    <location>
        <position position="174"/>
    </location>
</feature>
<evidence type="ECO:0000256" key="8">
    <source>
        <dbReference type="PIRSR" id="PIRSR019663-1"/>
    </source>
</evidence>
<comment type="similarity">
    <text evidence="2">Belongs to the peptidase C13 family.</text>
</comment>
<evidence type="ECO:0000256" key="3">
    <source>
        <dbReference type="ARBA" id="ARBA00012628"/>
    </source>
</evidence>
<dbReference type="Proteomes" id="UP001160148">
    <property type="component" value="Unassembled WGS sequence"/>
</dbReference>
<evidence type="ECO:0000256" key="4">
    <source>
        <dbReference type="ARBA" id="ARBA00022670"/>
    </source>
</evidence>
<keyword evidence="7" id="KW-0788">Thiol protease</keyword>
<dbReference type="Pfam" id="PF01650">
    <property type="entry name" value="Peptidase_C13"/>
    <property type="match status" value="1"/>
</dbReference>
<keyword evidence="6" id="KW-0378">Hydrolase</keyword>
<dbReference type="InterPro" id="IPR001096">
    <property type="entry name" value="Peptidase_C13"/>
</dbReference>
<evidence type="ECO:0000256" key="5">
    <source>
        <dbReference type="ARBA" id="ARBA00022729"/>
    </source>
</evidence>
<gene>
    <name evidence="9" type="ORF">MEUPH1_LOCUS9502</name>
</gene>
<evidence type="ECO:0000256" key="2">
    <source>
        <dbReference type="ARBA" id="ARBA00009941"/>
    </source>
</evidence>
<name>A0AAV0WBZ9_9HEMI</name>
<dbReference type="GO" id="GO:0005773">
    <property type="term" value="C:vacuole"/>
    <property type="evidence" value="ECO:0007669"/>
    <property type="project" value="GOC"/>
</dbReference>
<feature type="active site" description="Nucleophile" evidence="8">
    <location>
        <position position="215"/>
    </location>
</feature>
<organism evidence="9 10">
    <name type="scientific">Macrosiphum euphorbiae</name>
    <name type="common">potato aphid</name>
    <dbReference type="NCBI Taxonomy" id="13131"/>
    <lineage>
        <taxon>Eukaryota</taxon>
        <taxon>Metazoa</taxon>
        <taxon>Ecdysozoa</taxon>
        <taxon>Arthropoda</taxon>
        <taxon>Hexapoda</taxon>
        <taxon>Insecta</taxon>
        <taxon>Pterygota</taxon>
        <taxon>Neoptera</taxon>
        <taxon>Paraneoptera</taxon>
        <taxon>Hemiptera</taxon>
        <taxon>Sternorrhyncha</taxon>
        <taxon>Aphidomorpha</taxon>
        <taxon>Aphidoidea</taxon>
        <taxon>Aphididae</taxon>
        <taxon>Macrosiphini</taxon>
        <taxon>Macrosiphum</taxon>
    </lineage>
</organism>
<evidence type="ECO:0000256" key="7">
    <source>
        <dbReference type="ARBA" id="ARBA00022807"/>
    </source>
</evidence>
<comment type="catalytic activity">
    <reaction evidence="1">
        <text>Hydrolysis of proteins and small molecule substrates at -Asn-|-Xaa- bonds.</text>
        <dbReference type="EC" id="3.4.22.34"/>
    </reaction>
</comment>
<dbReference type="PRINTS" id="PR00776">
    <property type="entry name" value="HEMOGLOBNASE"/>
</dbReference>
<dbReference type="EMBL" id="CARXXK010000002">
    <property type="protein sequence ID" value="CAI6353374.1"/>
    <property type="molecule type" value="Genomic_DNA"/>
</dbReference>
<dbReference type="PANTHER" id="PTHR12000:SF42">
    <property type="entry name" value="LEGUMAIN"/>
    <property type="match status" value="1"/>
</dbReference>
<dbReference type="Gene3D" id="3.40.50.1460">
    <property type="match status" value="1"/>
</dbReference>
<keyword evidence="5" id="KW-0732">Signal</keyword>
<evidence type="ECO:0000313" key="9">
    <source>
        <dbReference type="EMBL" id="CAI6353374.1"/>
    </source>
</evidence>
<evidence type="ECO:0000256" key="6">
    <source>
        <dbReference type="ARBA" id="ARBA00022801"/>
    </source>
</evidence>